<evidence type="ECO:0008006" key="3">
    <source>
        <dbReference type="Google" id="ProtNLM"/>
    </source>
</evidence>
<comment type="caution">
    <text evidence="1">The sequence shown here is derived from an EMBL/GenBank/DDBJ whole genome shotgun (WGS) entry which is preliminary data.</text>
</comment>
<reference evidence="1 2" key="1">
    <citation type="submission" date="2019-03" db="EMBL/GenBank/DDBJ databases">
        <title>Single cell metagenomics reveals metabolic interactions within the superorganism composed of flagellate Streblomastix strix and complex community of Bacteroidetes bacteria on its surface.</title>
        <authorList>
            <person name="Treitli S.C."/>
            <person name="Kolisko M."/>
            <person name="Husnik F."/>
            <person name="Keeling P."/>
            <person name="Hampl V."/>
        </authorList>
    </citation>
    <scope>NUCLEOTIDE SEQUENCE [LARGE SCALE GENOMIC DNA]</scope>
    <source>
        <strain evidence="1">ST1C</strain>
    </source>
</reference>
<evidence type="ECO:0000313" key="2">
    <source>
        <dbReference type="Proteomes" id="UP000324800"/>
    </source>
</evidence>
<evidence type="ECO:0000313" key="1">
    <source>
        <dbReference type="EMBL" id="KAA6381197.1"/>
    </source>
</evidence>
<name>A0A5J4VF57_9EUKA</name>
<dbReference type="AlphaFoldDB" id="A0A5J4VF57"/>
<proteinExistence type="predicted"/>
<organism evidence="1 2">
    <name type="scientific">Streblomastix strix</name>
    <dbReference type="NCBI Taxonomy" id="222440"/>
    <lineage>
        <taxon>Eukaryota</taxon>
        <taxon>Metamonada</taxon>
        <taxon>Preaxostyla</taxon>
        <taxon>Oxymonadida</taxon>
        <taxon>Streblomastigidae</taxon>
        <taxon>Streblomastix</taxon>
    </lineage>
</organism>
<protein>
    <recommendedName>
        <fullName evidence="3">Tyr recombinase domain-containing protein</fullName>
    </recommendedName>
</protein>
<sequence>MVQEMEKQTTPSVDYCSKQAKQIIVAAGEKRKFRITELGSATITKAIDSGIPTQAINTWSVHSEAIKILQRYHYSANSDQIIDAVLGPKQNLNSDATYVEKPKLKRCITKVSMKKK</sequence>
<dbReference type="Proteomes" id="UP000324800">
    <property type="component" value="Unassembled WGS sequence"/>
</dbReference>
<dbReference type="EMBL" id="SNRW01007468">
    <property type="protein sequence ID" value="KAA6381197.1"/>
    <property type="molecule type" value="Genomic_DNA"/>
</dbReference>
<accession>A0A5J4VF57</accession>
<gene>
    <name evidence="1" type="ORF">EZS28_023276</name>
</gene>